<protein>
    <submittedName>
        <fullName evidence="1">Uncharacterized protein</fullName>
    </submittedName>
</protein>
<dbReference type="AlphaFoldDB" id="A0A2B5X774"/>
<evidence type="ECO:0000313" key="2">
    <source>
        <dbReference type="Proteomes" id="UP000225997"/>
    </source>
</evidence>
<dbReference type="EMBL" id="NUSQ01000170">
    <property type="protein sequence ID" value="PHD61249.1"/>
    <property type="molecule type" value="Genomic_DNA"/>
</dbReference>
<organism evidence="1 2">
    <name type="scientific">Bacillus toyonensis</name>
    <dbReference type="NCBI Taxonomy" id="155322"/>
    <lineage>
        <taxon>Bacteria</taxon>
        <taxon>Bacillati</taxon>
        <taxon>Bacillota</taxon>
        <taxon>Bacilli</taxon>
        <taxon>Bacillales</taxon>
        <taxon>Bacillaceae</taxon>
        <taxon>Bacillus</taxon>
        <taxon>Bacillus cereus group</taxon>
    </lineage>
</organism>
<comment type="caution">
    <text evidence="1">The sequence shown here is derived from an EMBL/GenBank/DDBJ whole genome shotgun (WGS) entry which is preliminary data.</text>
</comment>
<dbReference type="RefSeq" id="WP_100064053.1">
    <property type="nucleotide sequence ID" value="NZ_NUSQ01000170.1"/>
</dbReference>
<dbReference type="Proteomes" id="UP000225997">
    <property type="component" value="Unassembled WGS sequence"/>
</dbReference>
<accession>A0A2B5X774</accession>
<evidence type="ECO:0000313" key="1">
    <source>
        <dbReference type="EMBL" id="PHD61249.1"/>
    </source>
</evidence>
<reference evidence="1 2" key="1">
    <citation type="submission" date="2017-09" db="EMBL/GenBank/DDBJ databases">
        <title>Large-scale bioinformatics analysis of Bacillus genomes uncovers conserved roles of natural products in bacterial physiology.</title>
        <authorList>
            <consortium name="Agbiome Team Llc"/>
            <person name="Bleich R.M."/>
            <person name="Grubbs K.J."/>
            <person name="Santa Maria K.C."/>
            <person name="Allen S.E."/>
            <person name="Farag S."/>
            <person name="Shank E.A."/>
            <person name="Bowers A."/>
        </authorList>
    </citation>
    <scope>NUCLEOTIDE SEQUENCE [LARGE SCALE GENOMIC DNA]</scope>
    <source>
        <strain evidence="1 2">AFS044250</strain>
    </source>
</reference>
<proteinExistence type="predicted"/>
<gene>
    <name evidence="1" type="ORF">COF40_26605</name>
</gene>
<sequence>MPRKFKFTEEEQLRFDHFVTTDEFAEVLAISWRYGSKRNDSFSVRSQRKWIVARFSELVERSWTMRYCDYEGDEPYWEGAVCLNHPLVNMLVEMGWSQVTKEERFFPEGDFNEIVFVKTFILLLHDLGTIQEKRKGRILVRPRLRIHGSVDVLNNIGRVLYNQLNVGFKKLQSDQKVPRAKTIYFQSKKEIPMILEFAGATESLEKYDSFELGYQKEKESISALLPI</sequence>
<name>A0A2B5X774_9BACI</name>